<dbReference type="PANTHER" id="PTHR12705">
    <property type="entry name" value="ORIGIN RECOGNITION COMPLEX SUBUNIT 5"/>
    <property type="match status" value="1"/>
</dbReference>
<dbReference type="Gene3D" id="3.40.50.300">
    <property type="entry name" value="P-loop containing nucleotide triphosphate hydrolases"/>
    <property type="match status" value="1"/>
</dbReference>
<feature type="domain" description="Orc1-like AAA ATPase" evidence="5">
    <location>
        <begin position="2"/>
        <end position="162"/>
    </location>
</feature>
<dbReference type="KEGG" id="blac:94344522"/>
<proteinExistence type="inferred from homology"/>
<reference evidence="7 8" key="1">
    <citation type="journal article" date="2021" name="Genome Biol.">
        <title>AFLAP: assembly-free linkage analysis pipeline using k-mers from genome sequencing data.</title>
        <authorList>
            <person name="Fletcher K."/>
            <person name="Zhang L."/>
            <person name="Gil J."/>
            <person name="Han R."/>
            <person name="Cavanaugh K."/>
            <person name="Michelmore R."/>
        </authorList>
    </citation>
    <scope>NUCLEOTIDE SEQUENCE [LARGE SCALE GENOMIC DNA]</scope>
    <source>
        <strain evidence="7 8">SF5</strain>
    </source>
</reference>
<comment type="caution">
    <text evidence="7">The sequence shown here is derived from an EMBL/GenBank/DDBJ whole genome shotgun (WGS) entry which is preliminary data.</text>
</comment>
<accession>A0A976IJ59</accession>
<evidence type="ECO:0000256" key="2">
    <source>
        <dbReference type="ARBA" id="ARBA00022741"/>
    </source>
</evidence>
<comment type="similarity">
    <text evidence="1">Belongs to the ORC5 family.</text>
</comment>
<dbReference type="InterPro" id="IPR047088">
    <property type="entry name" value="ORC5_C"/>
</dbReference>
<evidence type="ECO:0008006" key="9">
    <source>
        <dbReference type="Google" id="ProtNLM"/>
    </source>
</evidence>
<dbReference type="Proteomes" id="UP000294530">
    <property type="component" value="Unassembled WGS sequence"/>
</dbReference>
<dbReference type="PANTHER" id="PTHR12705:SF0">
    <property type="entry name" value="ORIGIN RECOGNITION COMPLEX SUBUNIT 5"/>
    <property type="match status" value="1"/>
</dbReference>
<evidence type="ECO:0000256" key="3">
    <source>
        <dbReference type="ARBA" id="ARBA00022840"/>
    </source>
</evidence>
<dbReference type="GO" id="GO:0005664">
    <property type="term" value="C:nuclear origin of replication recognition complex"/>
    <property type="evidence" value="ECO:0007669"/>
    <property type="project" value="TreeGrafter"/>
</dbReference>
<dbReference type="SUPFAM" id="SSF52540">
    <property type="entry name" value="P-loop containing nucleoside triphosphate hydrolases"/>
    <property type="match status" value="1"/>
</dbReference>
<feature type="region of interest" description="Disordered" evidence="4">
    <location>
        <begin position="377"/>
        <end position="402"/>
    </location>
</feature>
<keyword evidence="8" id="KW-1185">Reference proteome</keyword>
<keyword evidence="2" id="KW-0547">Nucleotide-binding</keyword>
<dbReference type="Pfam" id="PF13191">
    <property type="entry name" value="AAA_16"/>
    <property type="match status" value="1"/>
</dbReference>
<evidence type="ECO:0000259" key="6">
    <source>
        <dbReference type="Pfam" id="PF14630"/>
    </source>
</evidence>
<dbReference type="OrthoDB" id="40902at2759"/>
<name>A0A976IJ59_BRELC</name>
<dbReference type="GO" id="GO:0003688">
    <property type="term" value="F:DNA replication origin binding"/>
    <property type="evidence" value="ECO:0007669"/>
    <property type="project" value="TreeGrafter"/>
</dbReference>
<dbReference type="AlphaFoldDB" id="A0A976IJ59"/>
<dbReference type="GO" id="GO:0006270">
    <property type="term" value="P:DNA replication initiation"/>
    <property type="evidence" value="ECO:0007669"/>
    <property type="project" value="TreeGrafter"/>
</dbReference>
<keyword evidence="3" id="KW-0067">ATP-binding</keyword>
<evidence type="ECO:0000313" key="8">
    <source>
        <dbReference type="Proteomes" id="UP000294530"/>
    </source>
</evidence>
<evidence type="ECO:0000313" key="7">
    <source>
        <dbReference type="EMBL" id="TDH72755.1"/>
    </source>
</evidence>
<gene>
    <name evidence="7" type="ORF">CCR75_000745</name>
</gene>
<dbReference type="InterPro" id="IPR041664">
    <property type="entry name" value="AAA_16"/>
</dbReference>
<evidence type="ECO:0000256" key="4">
    <source>
        <dbReference type="SAM" id="MobiDB-lite"/>
    </source>
</evidence>
<feature type="domain" description="Origin recognition complex subunit 5 C-terminal" evidence="6">
    <location>
        <begin position="352"/>
        <end position="508"/>
    </location>
</feature>
<evidence type="ECO:0000259" key="5">
    <source>
        <dbReference type="Pfam" id="PF13191"/>
    </source>
</evidence>
<dbReference type="InterPro" id="IPR027417">
    <property type="entry name" value="P-loop_NTPase"/>
</dbReference>
<dbReference type="InterPro" id="IPR020796">
    <property type="entry name" value="ORC5"/>
</dbReference>
<dbReference type="RefSeq" id="XP_067822254.1">
    <property type="nucleotide sequence ID" value="XM_067958851.1"/>
</dbReference>
<protein>
    <recommendedName>
        <fullName evidence="9">Origin recognition complex subunit 5</fullName>
    </recommendedName>
</protein>
<sequence length="512" mass="58652">MIGREAPLAELTRATGLYTDVHESPMPLVIVYGGASSGKTMVVAQALRKHQSPYAHVDCTALYSAKQLYREALAQLYNGTTATIAENENLLFDAQEPVVESTYLEQDKAKFSSLNFLSFFKALDKFMAHIIEKDTQPRQRVFYLALDHVDKLFDRGMEALIKCVCTINDQIQYLNVRSRQCPPWEICVLLITRGMSLEFDRLVMPFFPAYVHFPPYKPGTFNRKPQEFVSIYIASMRTGQLADILMQQFEVNQKNELFRTWLIHLHGLIPPAPDGDWLEFRAAVVHLLPQFQHFFVVPLSEAQAGKEKSKLERKTKTIVHDFLQTRRRHLFGYHKLGNSIDDPSELISCTNLSRNCLLLVLAGYLASFNPQETDVRFLSSSGGPRRKKRAKRNSEAETNVGTLTRKKKQQISQLLIGPRIFKLQRLLAIYLNLRVEAEAGNTTADDDLRSLETREEVFTHLATLVRMQLFQRLTPPQMLDDIKFRCLADARFVQETARYLSFPVDAYLNRAP</sequence>
<dbReference type="EMBL" id="SHOA02000012">
    <property type="protein sequence ID" value="TDH72755.1"/>
    <property type="molecule type" value="Genomic_DNA"/>
</dbReference>
<organism evidence="7 8">
    <name type="scientific">Bremia lactucae</name>
    <name type="common">Lettuce downy mildew</name>
    <dbReference type="NCBI Taxonomy" id="4779"/>
    <lineage>
        <taxon>Eukaryota</taxon>
        <taxon>Sar</taxon>
        <taxon>Stramenopiles</taxon>
        <taxon>Oomycota</taxon>
        <taxon>Peronosporomycetes</taxon>
        <taxon>Peronosporales</taxon>
        <taxon>Peronosporaceae</taxon>
        <taxon>Bremia</taxon>
    </lineage>
</organism>
<dbReference type="GeneID" id="94344522"/>
<dbReference type="Pfam" id="PF14630">
    <property type="entry name" value="ORC5_C"/>
    <property type="match status" value="1"/>
</dbReference>
<evidence type="ECO:0000256" key="1">
    <source>
        <dbReference type="ARBA" id="ARBA00006269"/>
    </source>
</evidence>